<feature type="chain" id="PRO_5023925785" evidence="1">
    <location>
        <begin position="20"/>
        <end position="224"/>
    </location>
</feature>
<accession>A0A5J5IJT7</accession>
<protein>
    <submittedName>
        <fullName evidence="2">Uncharacterized protein</fullName>
    </submittedName>
</protein>
<organism evidence="2 3">
    <name type="scientific">Ginsengibacter hankyongi</name>
    <dbReference type="NCBI Taxonomy" id="2607284"/>
    <lineage>
        <taxon>Bacteria</taxon>
        <taxon>Pseudomonadati</taxon>
        <taxon>Bacteroidota</taxon>
        <taxon>Chitinophagia</taxon>
        <taxon>Chitinophagales</taxon>
        <taxon>Chitinophagaceae</taxon>
        <taxon>Ginsengibacter</taxon>
    </lineage>
</organism>
<name>A0A5J5IJT7_9BACT</name>
<dbReference type="Proteomes" id="UP000326903">
    <property type="component" value="Unassembled WGS sequence"/>
</dbReference>
<keyword evidence="1" id="KW-0732">Signal</keyword>
<reference evidence="2 3" key="1">
    <citation type="submission" date="2019-09" db="EMBL/GenBank/DDBJ databases">
        <title>Draft genome sequence of Ginsengibacter sp. BR5-29.</title>
        <authorList>
            <person name="Im W.-T."/>
        </authorList>
    </citation>
    <scope>NUCLEOTIDE SEQUENCE [LARGE SCALE GENOMIC DNA]</scope>
    <source>
        <strain evidence="2 3">BR5-29</strain>
    </source>
</reference>
<dbReference type="EMBL" id="VYQF01000001">
    <property type="protein sequence ID" value="KAA9040663.1"/>
    <property type="molecule type" value="Genomic_DNA"/>
</dbReference>
<dbReference type="AlphaFoldDB" id="A0A5J5IJT7"/>
<gene>
    <name evidence="2" type="ORF">FW778_01075</name>
</gene>
<evidence type="ECO:0000313" key="2">
    <source>
        <dbReference type="EMBL" id="KAA9040663.1"/>
    </source>
</evidence>
<feature type="signal peptide" evidence="1">
    <location>
        <begin position="1"/>
        <end position="19"/>
    </location>
</feature>
<sequence>MRKLIFTLLSSGFISLAIAQTPMSPNVLGEPFQGQHFKAKADNDVEGDPLVFGDWKKGEVTLKNGEHYPIQKMNLDGQRNRFLYQINDSIYEFQDNIREIKIYNGDDANSIIVFRNNVDPESDNFVALLDTGKITIFETYDKKPEGENYSNGIVNNTRKYVLHTTQYALINKVANPIKFNSSTLEDLTSDKKKEVEAFVKENKLKVKKEPDFLKAINYYNSIGS</sequence>
<proteinExistence type="predicted"/>
<keyword evidence="3" id="KW-1185">Reference proteome</keyword>
<evidence type="ECO:0000313" key="3">
    <source>
        <dbReference type="Proteomes" id="UP000326903"/>
    </source>
</evidence>
<comment type="caution">
    <text evidence="2">The sequence shown here is derived from an EMBL/GenBank/DDBJ whole genome shotgun (WGS) entry which is preliminary data.</text>
</comment>
<evidence type="ECO:0000256" key="1">
    <source>
        <dbReference type="SAM" id="SignalP"/>
    </source>
</evidence>
<dbReference type="RefSeq" id="WP_150412722.1">
    <property type="nucleotide sequence ID" value="NZ_VYQF01000001.1"/>
</dbReference>